<feature type="compositionally biased region" description="Basic residues" evidence="1">
    <location>
        <begin position="119"/>
        <end position="144"/>
    </location>
</feature>
<accession>A0A0R3X6Y2</accession>
<evidence type="ECO:0000313" key="2">
    <source>
        <dbReference type="EMBL" id="VDM34036.1"/>
    </source>
</evidence>
<dbReference type="GO" id="GO:0000981">
    <property type="term" value="F:DNA-binding transcription factor activity, RNA polymerase II-specific"/>
    <property type="evidence" value="ECO:0007669"/>
    <property type="project" value="TreeGrafter"/>
</dbReference>
<organism evidence="4">
    <name type="scientific">Hydatigena taeniaeformis</name>
    <name type="common">Feline tapeworm</name>
    <name type="synonym">Taenia taeniaeformis</name>
    <dbReference type="NCBI Taxonomy" id="6205"/>
    <lineage>
        <taxon>Eukaryota</taxon>
        <taxon>Metazoa</taxon>
        <taxon>Spiralia</taxon>
        <taxon>Lophotrochozoa</taxon>
        <taxon>Platyhelminthes</taxon>
        <taxon>Cestoda</taxon>
        <taxon>Eucestoda</taxon>
        <taxon>Cyclophyllidea</taxon>
        <taxon>Taeniidae</taxon>
        <taxon>Hydatigera</taxon>
    </lineage>
</organism>
<evidence type="ECO:0000256" key="1">
    <source>
        <dbReference type="SAM" id="MobiDB-lite"/>
    </source>
</evidence>
<dbReference type="PANTHER" id="PTHR21552:SF2">
    <property type="entry name" value="CREB3 REGULATORY FACTOR"/>
    <property type="match status" value="1"/>
</dbReference>
<reference evidence="2 3" key="2">
    <citation type="submission" date="2018-11" db="EMBL/GenBank/DDBJ databases">
        <authorList>
            <consortium name="Pathogen Informatics"/>
        </authorList>
    </citation>
    <scope>NUCLEOTIDE SEQUENCE [LARGE SCALE GENOMIC DNA]</scope>
</reference>
<evidence type="ECO:0000313" key="3">
    <source>
        <dbReference type="Proteomes" id="UP000274429"/>
    </source>
</evidence>
<reference evidence="4" key="1">
    <citation type="submission" date="2017-02" db="UniProtKB">
        <authorList>
            <consortium name="WormBaseParasite"/>
        </authorList>
    </citation>
    <scope>IDENTIFICATION</scope>
</reference>
<dbReference type="Proteomes" id="UP000274429">
    <property type="component" value="Unassembled WGS sequence"/>
</dbReference>
<evidence type="ECO:0000313" key="4">
    <source>
        <dbReference type="WBParaSite" id="TTAC_0000928901-mRNA-1"/>
    </source>
</evidence>
<dbReference type="CDD" id="cd14809">
    <property type="entry name" value="bZIP_AUREO-like"/>
    <property type="match status" value="1"/>
</dbReference>
<feature type="region of interest" description="Disordered" evidence="1">
    <location>
        <begin position="202"/>
        <end position="221"/>
    </location>
</feature>
<dbReference type="WBParaSite" id="TTAC_0000928901-mRNA-1">
    <property type="protein sequence ID" value="TTAC_0000928901-mRNA-1"/>
    <property type="gene ID" value="TTAC_0000928901"/>
</dbReference>
<dbReference type="EMBL" id="UYWX01020744">
    <property type="protein sequence ID" value="VDM34036.1"/>
    <property type="molecule type" value="Genomic_DNA"/>
</dbReference>
<gene>
    <name evidence="2" type="ORF">TTAC_LOCUS9274</name>
</gene>
<sequence>MEESKSKSTDRFYDQSASSAAYPQTSQFSCYSNPETTGFLEGMFTNTTTATSVVAPSPDGSVLPTTIGYDATSQYGFDPTTGHFLAPVSFFSGTSQPEGITSHSLTSLDSQTIAASHTSKLHHQHTPHHNHGHQHQHHHHHHQQRPQQLEQHRSLEETASTGLSLSLSLSPCNATAEAEWHSKGLGTVGRIAYEAATLTAPLLPSTPQQPSSYYGGKKKGKPLRSRQYKPLFLFIVSSNSSVTGAGGITPSAYFWQYNAQCKGPKAMRLINGGATSPLSTSTSPLSSCYDGSSSIGVSGVGNCSIAAHSLPQYPLVVFEDPVQKRNDLVHCSKLRRGDGNDVTPNILRLRSMGDELDRLSAQITRQGEIIMAGGGGGGSGSTGGGGGGGGDLNGLLPPSRFDMEAVVPPSWRVEEAKREKNKLASKICRLKKKAFHESNKIKYTGLGLEYSKFRLLLPNYPRRGGPHSKHPKVEGKEWARQSVTIDKYPTGELRNIAAAAAAAAAPALSDCLLDVAATGLTPIVFVSKVSFVPEELACLITSLKKMIAQRVSPSLARLLQQSQQVGDKGAAVKVGASTAGADAEKSGGSSDPEQTGALFSRAKWLASTTHVTRVAGRMDAFVEEVLNLTKTTQTKHPLIKRLSSSCNSTSVAGGGSREITTSVAPKFSSVEPSLNQLPAEPADTSFAYGTHSAYEYVQRPGFSTALDLSNMIRSGAERPADYHQANYDCARQAEWGDYSTAGVYNAISMGDDTIYDTTAYITAYYPQVGVTAAQEFPTTYTPQFYDAMSTQSMTGYQSLQQATTKVLGGEVSVSTDVPNADNGIAVNCPQRLSVIT</sequence>
<name>A0A0R3X6Y2_HYDTA</name>
<dbReference type="AlphaFoldDB" id="A0A0R3X6Y2"/>
<proteinExistence type="predicted"/>
<dbReference type="STRING" id="6205.A0A0R3X6Y2"/>
<dbReference type="PANTHER" id="PTHR21552">
    <property type="entry name" value="ADULT RETINA PROTEIN"/>
    <property type="match status" value="1"/>
</dbReference>
<dbReference type="GO" id="GO:0000977">
    <property type="term" value="F:RNA polymerase II transcription regulatory region sequence-specific DNA binding"/>
    <property type="evidence" value="ECO:0007669"/>
    <property type="project" value="TreeGrafter"/>
</dbReference>
<dbReference type="GO" id="GO:0006986">
    <property type="term" value="P:response to unfolded protein"/>
    <property type="evidence" value="ECO:0007669"/>
    <property type="project" value="InterPro"/>
</dbReference>
<dbReference type="InterPro" id="IPR039165">
    <property type="entry name" value="CREBRF"/>
</dbReference>
<feature type="compositionally biased region" description="Low complexity" evidence="1">
    <location>
        <begin position="202"/>
        <end position="212"/>
    </location>
</feature>
<feature type="region of interest" description="Disordered" evidence="1">
    <location>
        <begin position="114"/>
        <end position="160"/>
    </location>
</feature>
<dbReference type="GO" id="GO:0005634">
    <property type="term" value="C:nucleus"/>
    <property type="evidence" value="ECO:0007669"/>
    <property type="project" value="TreeGrafter"/>
</dbReference>
<dbReference type="OrthoDB" id="8931646at2759"/>
<keyword evidence="3" id="KW-1185">Reference proteome</keyword>
<protein>
    <submittedName>
        <fullName evidence="4">HMG box domain-containing protein</fullName>
    </submittedName>
</protein>